<protein>
    <submittedName>
        <fullName evidence="2">Uncharacterized protein</fullName>
    </submittedName>
</protein>
<accession>A0A3P7H4X5</accession>
<feature type="region of interest" description="Disordered" evidence="1">
    <location>
        <begin position="1"/>
        <end position="86"/>
    </location>
</feature>
<name>A0A3P7H4X5_TOXCA</name>
<dbReference type="EMBL" id="UYWY01004951">
    <property type="protein sequence ID" value="VDM29385.1"/>
    <property type="molecule type" value="Genomic_DNA"/>
</dbReference>
<sequence>MGRASTIFSDGKGDAKGLKCNGPRRMKKQYLSQFHTRRPKMLPNKKTSKCCERRSPPARVDNYQNPMQKDISRQSDAQTISPDQRDHDHSKLLLNLRHIVIYS</sequence>
<organism evidence="2">
    <name type="scientific">Toxocara canis</name>
    <name type="common">Canine roundworm</name>
    <dbReference type="NCBI Taxonomy" id="6265"/>
    <lineage>
        <taxon>Eukaryota</taxon>
        <taxon>Metazoa</taxon>
        <taxon>Ecdysozoa</taxon>
        <taxon>Nematoda</taxon>
        <taxon>Chromadorea</taxon>
        <taxon>Rhabditida</taxon>
        <taxon>Spirurina</taxon>
        <taxon>Ascaridomorpha</taxon>
        <taxon>Ascaridoidea</taxon>
        <taxon>Toxocaridae</taxon>
        <taxon>Toxocara</taxon>
    </lineage>
</organism>
<proteinExistence type="predicted"/>
<evidence type="ECO:0000313" key="2">
    <source>
        <dbReference type="EMBL" id="VDM29385.1"/>
    </source>
</evidence>
<evidence type="ECO:0000256" key="1">
    <source>
        <dbReference type="SAM" id="MobiDB-lite"/>
    </source>
</evidence>
<gene>
    <name evidence="2" type="ORF">TCNE_LOCUS3668</name>
</gene>
<dbReference type="AlphaFoldDB" id="A0A3P7H4X5"/>
<reference evidence="2" key="1">
    <citation type="submission" date="2018-11" db="EMBL/GenBank/DDBJ databases">
        <authorList>
            <consortium name="Pathogen Informatics"/>
        </authorList>
    </citation>
    <scope>NUCLEOTIDE SEQUENCE [LARGE SCALE GENOMIC DNA]</scope>
</reference>